<evidence type="ECO:0000256" key="4">
    <source>
        <dbReference type="ARBA" id="ARBA00022741"/>
    </source>
</evidence>
<dbReference type="UniPathway" id="UPA00261">
    <property type="reaction ID" value="UER00373"/>
</dbReference>
<name>A0A1R4IDP1_9ACTN</name>
<dbReference type="EC" id="1.5.5.2" evidence="2"/>
<evidence type="ECO:0000256" key="8">
    <source>
        <dbReference type="ARBA" id="ARBA00048779"/>
    </source>
</evidence>
<comment type="cofactor">
    <cofactor evidence="10">
        <name>FAD</name>
        <dbReference type="ChEBI" id="CHEBI:57692"/>
    </cofactor>
    <text evidence="10">Binds 1 FAD per subunit.</text>
</comment>
<proteinExistence type="predicted"/>
<dbReference type="InterPro" id="IPR015659">
    <property type="entry name" value="Proline_oxidase"/>
</dbReference>
<dbReference type="PANTHER" id="PTHR13914">
    <property type="entry name" value="PROLINE OXIDASE"/>
    <property type="match status" value="1"/>
</dbReference>
<comment type="pathway">
    <text evidence="1">Amino-acid degradation; L-proline degradation into L-glutamate; L-glutamate from L-proline: step 1/2.</text>
</comment>
<dbReference type="InterPro" id="IPR029041">
    <property type="entry name" value="FAD-linked_oxidoreductase-like"/>
</dbReference>
<evidence type="ECO:0000313" key="13">
    <source>
        <dbReference type="Proteomes" id="UP000188342"/>
    </source>
</evidence>
<reference evidence="12 13" key="1">
    <citation type="submission" date="2017-02" db="EMBL/GenBank/DDBJ databases">
        <authorList>
            <person name="Peterson S.W."/>
        </authorList>
    </citation>
    <scope>NUCLEOTIDE SEQUENCE [LARGE SCALE GENOMIC DNA]</scope>
    <source>
        <strain evidence="12 13">LSP_Lj1</strain>
    </source>
</reference>
<dbReference type="Pfam" id="PF01619">
    <property type="entry name" value="Pro_dh"/>
    <property type="match status" value="1"/>
</dbReference>
<dbReference type="Proteomes" id="UP000188342">
    <property type="component" value="Unassembled WGS sequence"/>
</dbReference>
<organism evidence="12 13">
    <name type="scientific">Luteococcus japonicus LSP_Lj1</name>
    <dbReference type="NCBI Taxonomy" id="1255658"/>
    <lineage>
        <taxon>Bacteria</taxon>
        <taxon>Bacillati</taxon>
        <taxon>Actinomycetota</taxon>
        <taxon>Actinomycetes</taxon>
        <taxon>Propionibacteriales</taxon>
        <taxon>Propionibacteriaceae</taxon>
        <taxon>Luteococcus</taxon>
    </lineage>
</organism>
<evidence type="ECO:0000259" key="11">
    <source>
        <dbReference type="Pfam" id="PF01619"/>
    </source>
</evidence>
<feature type="binding site" evidence="9">
    <location>
        <position position="301"/>
    </location>
    <ligand>
        <name>substrate</name>
    </ligand>
</feature>
<evidence type="ECO:0000256" key="9">
    <source>
        <dbReference type="PIRSR" id="PIRSR000196-1"/>
    </source>
</evidence>
<feature type="domain" description="Proline dehydrogenase" evidence="11">
    <location>
        <begin position="56"/>
        <end position="308"/>
    </location>
</feature>
<feature type="binding site" evidence="10">
    <location>
        <position position="175"/>
    </location>
    <ligand>
        <name>FAD</name>
        <dbReference type="ChEBI" id="CHEBI:57692"/>
    </ligand>
</feature>
<dbReference type="AlphaFoldDB" id="A0A1R4IDP1"/>
<evidence type="ECO:0000256" key="2">
    <source>
        <dbReference type="ARBA" id="ARBA00012695"/>
    </source>
</evidence>
<feature type="binding site" evidence="9">
    <location>
        <position position="300"/>
    </location>
    <ligand>
        <name>substrate</name>
    </ligand>
</feature>
<keyword evidence="3" id="KW-0285">Flavoprotein</keyword>
<dbReference type="SUPFAM" id="SSF51730">
    <property type="entry name" value="FAD-linked oxidoreductase"/>
    <property type="match status" value="1"/>
</dbReference>
<sequence>MTDDELTRPYGRLNARLLRLGDSERAHRLVTQTPAARDVARRFIAAEDVDEALDLVRRDQAKGLMATLEPLLPVARDREQAAIARRTHLEMVRALGAAGLGPLAEVTVKLSTLGQRIGRDGAALSTTHLAEVCAAARNAGTQVSLDLEEHSTTDATFAAFTALHQDFPWLGVTVQSQLRRSLADSRWLATMPARVRLCKGGYTAPRRVSVDNQEGVDANFVACMDLLMAGKGYPMIATHDPRLVSIADEQARAHGRSLDGYEFQMYYGVRPWEHRRLVDTGHRVRVHLPVGRDWYGYLVRRVAERPANVMPLLRALVTRR</sequence>
<dbReference type="STRING" id="1255658.FM114_01260"/>
<evidence type="ECO:0000256" key="5">
    <source>
        <dbReference type="ARBA" id="ARBA00022827"/>
    </source>
</evidence>
<evidence type="ECO:0000256" key="6">
    <source>
        <dbReference type="ARBA" id="ARBA00023002"/>
    </source>
</evidence>
<dbReference type="PIRSF" id="PIRSF000196">
    <property type="entry name" value="Pro_dehydrog"/>
    <property type="match status" value="1"/>
</dbReference>
<comment type="catalytic activity">
    <reaction evidence="8">
        <text>L-proline + a quinone = (S)-1-pyrroline-5-carboxylate + a quinol + H(+)</text>
        <dbReference type="Rhea" id="RHEA:23784"/>
        <dbReference type="ChEBI" id="CHEBI:15378"/>
        <dbReference type="ChEBI" id="CHEBI:17388"/>
        <dbReference type="ChEBI" id="CHEBI:24646"/>
        <dbReference type="ChEBI" id="CHEBI:60039"/>
        <dbReference type="ChEBI" id="CHEBI:132124"/>
        <dbReference type="EC" id="1.5.5.2"/>
    </reaction>
</comment>
<evidence type="ECO:0000256" key="7">
    <source>
        <dbReference type="ARBA" id="ARBA00023062"/>
    </source>
</evidence>
<dbReference type="GO" id="GO:0004657">
    <property type="term" value="F:proline dehydrogenase activity"/>
    <property type="evidence" value="ECO:0007669"/>
    <property type="project" value="UniProtKB-EC"/>
</dbReference>
<keyword evidence="4 10" id="KW-0547">Nucleotide-binding</keyword>
<evidence type="ECO:0000313" key="12">
    <source>
        <dbReference type="EMBL" id="SJN17962.1"/>
    </source>
</evidence>
<feature type="binding site" evidence="9">
    <location>
        <position position="109"/>
    </location>
    <ligand>
        <name>substrate</name>
    </ligand>
</feature>
<dbReference type="OrthoDB" id="9773461at2"/>
<accession>A0A1R4IDP1</accession>
<dbReference type="InterPro" id="IPR002872">
    <property type="entry name" value="Proline_DH_dom"/>
</dbReference>
<keyword evidence="5 10" id="KW-0274">FAD</keyword>
<keyword evidence="6" id="KW-0560">Oxidoreductase</keyword>
<dbReference type="GO" id="GO:0000166">
    <property type="term" value="F:nucleotide binding"/>
    <property type="evidence" value="ECO:0007669"/>
    <property type="project" value="UniProtKB-KW"/>
</dbReference>
<dbReference type="GO" id="GO:0010133">
    <property type="term" value="P:L-proline catabolic process to L-glutamate"/>
    <property type="evidence" value="ECO:0007669"/>
    <property type="project" value="UniProtKB-UniPathway"/>
</dbReference>
<keyword evidence="7" id="KW-0642">Proline metabolism</keyword>
<feature type="binding site" evidence="10">
    <location>
        <begin position="238"/>
        <end position="239"/>
    </location>
    <ligand>
        <name>FAD</name>
        <dbReference type="ChEBI" id="CHEBI:57692"/>
    </ligand>
</feature>
<keyword evidence="13" id="KW-1185">Reference proteome</keyword>
<dbReference type="InterPro" id="IPR008219">
    <property type="entry name" value="PRODH_bac_arc"/>
</dbReference>
<dbReference type="RefSeq" id="WP_094763387.1">
    <property type="nucleotide sequence ID" value="NZ_FUKQ01000006.1"/>
</dbReference>
<evidence type="ECO:0000256" key="1">
    <source>
        <dbReference type="ARBA" id="ARBA00004739"/>
    </source>
</evidence>
<dbReference type="PANTHER" id="PTHR13914:SF0">
    <property type="entry name" value="PROLINE DEHYDROGENASE 1, MITOCHONDRIAL"/>
    <property type="match status" value="1"/>
</dbReference>
<evidence type="ECO:0000256" key="3">
    <source>
        <dbReference type="ARBA" id="ARBA00022630"/>
    </source>
</evidence>
<protein>
    <recommendedName>
        <fullName evidence="2">proline dehydrogenase</fullName>
        <ecNumber evidence="2">1.5.5.2</ecNumber>
    </recommendedName>
</protein>
<evidence type="ECO:0000256" key="10">
    <source>
        <dbReference type="PIRSR" id="PIRSR000196-2"/>
    </source>
</evidence>
<dbReference type="EMBL" id="FUKQ01000006">
    <property type="protein sequence ID" value="SJN17962.1"/>
    <property type="molecule type" value="Genomic_DNA"/>
</dbReference>
<gene>
    <name evidence="12" type="ORF">FM114_01260</name>
</gene>
<dbReference type="Gene3D" id="3.20.20.220">
    <property type="match status" value="1"/>
</dbReference>